<dbReference type="Proteomes" id="UP000004110">
    <property type="component" value="Unassembled WGS sequence"/>
</dbReference>
<gene>
    <name evidence="1" type="ORF">BACUNI_01337</name>
</gene>
<evidence type="ECO:0000313" key="1">
    <source>
        <dbReference type="EMBL" id="EDO54815.1"/>
    </source>
</evidence>
<evidence type="ECO:0000313" key="2">
    <source>
        <dbReference type="Proteomes" id="UP000004110"/>
    </source>
</evidence>
<accession>A0ABC9NDJ4</accession>
<dbReference type="EMBL" id="AAYH02000040">
    <property type="protein sequence ID" value="EDO54815.1"/>
    <property type="molecule type" value="Genomic_DNA"/>
</dbReference>
<sequence length="105" mass="11925">MRKYSLVCRVVAEMLVAGENIMHKRSPATPVSQNEYRIMLQGLICQELFIASVLQRSQSGQQAADGFCQPILTFVGSTDVTTARYILECFPIRTYQGVYRKLIEF</sequence>
<protein>
    <submittedName>
        <fullName evidence="1">Uncharacterized protein</fullName>
    </submittedName>
</protein>
<reference evidence="1" key="2">
    <citation type="submission" date="2013-11" db="EMBL/GenBank/DDBJ databases">
        <title>Draft genome sequence of Bacteroides uniformis (ATCC 8492).</title>
        <authorList>
            <person name="Sudarsanam P."/>
            <person name="Ley R."/>
            <person name="Guruge J."/>
            <person name="Turnbaugh P.J."/>
            <person name="Mahowald M."/>
            <person name="Liep D."/>
            <person name="Gordon J."/>
        </authorList>
    </citation>
    <scope>NUCLEOTIDE SEQUENCE</scope>
    <source>
        <strain evidence="1">ATCC 8492</strain>
    </source>
</reference>
<organism evidence="1 2">
    <name type="scientific">Bacteroides uniformis (strain ATCC 8492 / DSM 6597 / CCUG 4942 / CIP 103695 / JCM 5828 / KCTC 5204 / NCTC 13054 / VPI 0061)</name>
    <dbReference type="NCBI Taxonomy" id="411479"/>
    <lineage>
        <taxon>Bacteria</taxon>
        <taxon>Pseudomonadati</taxon>
        <taxon>Bacteroidota</taxon>
        <taxon>Bacteroidia</taxon>
        <taxon>Bacteroidales</taxon>
        <taxon>Bacteroidaceae</taxon>
        <taxon>Bacteroides</taxon>
    </lineage>
</organism>
<reference evidence="1" key="1">
    <citation type="submission" date="2007-06" db="EMBL/GenBank/DDBJ databases">
        <authorList>
            <person name="Fulton L."/>
            <person name="Clifton S."/>
            <person name="Fulton B."/>
            <person name="Xu J."/>
            <person name="Minx P."/>
            <person name="Pepin K.H."/>
            <person name="Johnson M."/>
            <person name="Thiruvilangam P."/>
            <person name="Bhonagiri V."/>
            <person name="Nash W.E."/>
            <person name="Mardis E.R."/>
            <person name="Wilson R.K."/>
        </authorList>
    </citation>
    <scope>NUCLEOTIDE SEQUENCE [LARGE SCALE GENOMIC DNA]</scope>
    <source>
        <strain evidence="1">ATCC 8492</strain>
    </source>
</reference>
<keyword evidence="2" id="KW-1185">Reference proteome</keyword>
<dbReference type="AlphaFoldDB" id="A0ABC9NDJ4"/>
<proteinExistence type="predicted"/>
<name>A0ABC9NDJ4_BACUC</name>
<comment type="caution">
    <text evidence="1">The sequence shown here is derived from an EMBL/GenBank/DDBJ whole genome shotgun (WGS) entry which is preliminary data.</text>
</comment>